<dbReference type="InterPro" id="IPR000551">
    <property type="entry name" value="MerR-type_HTH_dom"/>
</dbReference>
<evidence type="ECO:0000259" key="7">
    <source>
        <dbReference type="PROSITE" id="PS51787"/>
    </source>
</evidence>
<dbReference type="Gene3D" id="1.10.1660.10">
    <property type="match status" value="1"/>
</dbReference>
<evidence type="ECO:0000256" key="1">
    <source>
        <dbReference type="ARBA" id="ARBA00022491"/>
    </source>
</evidence>
<dbReference type="PANTHER" id="PTHR30204:SF69">
    <property type="entry name" value="MERR-FAMILY TRANSCRIPTIONAL REGULATOR"/>
    <property type="match status" value="1"/>
</dbReference>
<feature type="coiled-coil region" evidence="5">
    <location>
        <begin position="86"/>
        <end position="113"/>
    </location>
</feature>
<keyword evidence="5" id="KW-0175">Coiled coil</keyword>
<keyword evidence="2" id="KW-0805">Transcription regulation</keyword>
<dbReference type="PROSITE" id="PS00552">
    <property type="entry name" value="HTH_MERR_1"/>
    <property type="match status" value="1"/>
</dbReference>
<protein>
    <recommendedName>
        <fullName evidence="10">HTH merR-type domain-containing protein</fullName>
    </recommendedName>
</protein>
<dbReference type="PROSITE" id="PS50937">
    <property type="entry name" value="HTH_MERR_2"/>
    <property type="match status" value="1"/>
</dbReference>
<dbReference type="AlphaFoldDB" id="A0A150WQ13"/>
<dbReference type="GO" id="GO:0003700">
    <property type="term" value="F:DNA-binding transcription factor activity"/>
    <property type="evidence" value="ECO:0007669"/>
    <property type="project" value="InterPro"/>
</dbReference>
<dbReference type="InterPro" id="IPR009061">
    <property type="entry name" value="DNA-bd_dom_put_sf"/>
</dbReference>
<comment type="caution">
    <text evidence="8">The sequence shown here is derived from an EMBL/GenBank/DDBJ whole genome shotgun (WGS) entry which is preliminary data.</text>
</comment>
<dbReference type="InterPro" id="IPR015947">
    <property type="entry name" value="PUA-like_sf"/>
</dbReference>
<evidence type="ECO:0000259" key="6">
    <source>
        <dbReference type="PROSITE" id="PS50937"/>
    </source>
</evidence>
<dbReference type="PROSITE" id="PS51787">
    <property type="entry name" value="LON_N"/>
    <property type="match status" value="1"/>
</dbReference>
<name>A0A150WQ13_BDEBC</name>
<keyword evidence="4" id="KW-0804">Transcription</keyword>
<dbReference type="SMART" id="SM00422">
    <property type="entry name" value="HTH_MERR"/>
    <property type="match status" value="1"/>
</dbReference>
<dbReference type="Pfam" id="PF02190">
    <property type="entry name" value="LON_substr_bdg"/>
    <property type="match status" value="1"/>
</dbReference>
<dbReference type="SMART" id="SM00464">
    <property type="entry name" value="LON"/>
    <property type="match status" value="1"/>
</dbReference>
<evidence type="ECO:0000313" key="9">
    <source>
        <dbReference type="Proteomes" id="UP000075320"/>
    </source>
</evidence>
<accession>A0A150WQ13</accession>
<evidence type="ECO:0000313" key="8">
    <source>
        <dbReference type="EMBL" id="KYG66397.1"/>
    </source>
</evidence>
<dbReference type="GO" id="GO:0003677">
    <property type="term" value="F:DNA binding"/>
    <property type="evidence" value="ECO:0007669"/>
    <property type="project" value="UniProtKB-KW"/>
</dbReference>
<reference evidence="8 9" key="1">
    <citation type="submission" date="2016-03" db="EMBL/GenBank/DDBJ databases">
        <authorList>
            <person name="Ploux O."/>
        </authorList>
    </citation>
    <scope>NUCLEOTIDE SEQUENCE [LARGE SCALE GENOMIC DNA]</scope>
    <source>
        <strain evidence="8 9">R0</strain>
    </source>
</reference>
<evidence type="ECO:0000256" key="5">
    <source>
        <dbReference type="SAM" id="Coils"/>
    </source>
</evidence>
<dbReference type="PRINTS" id="PR00040">
    <property type="entry name" value="HTHMERR"/>
</dbReference>
<dbReference type="PANTHER" id="PTHR30204">
    <property type="entry name" value="REDOX-CYCLING DRUG-SENSING TRANSCRIPTIONAL ACTIVATOR SOXR"/>
    <property type="match status" value="1"/>
</dbReference>
<dbReference type="EMBL" id="LUKE01000001">
    <property type="protein sequence ID" value="KYG66397.1"/>
    <property type="molecule type" value="Genomic_DNA"/>
</dbReference>
<dbReference type="InterPro" id="IPR046336">
    <property type="entry name" value="Lon_prtase_N_sf"/>
</dbReference>
<evidence type="ECO:0000256" key="3">
    <source>
        <dbReference type="ARBA" id="ARBA00023125"/>
    </source>
</evidence>
<dbReference type="SUPFAM" id="SSF46955">
    <property type="entry name" value="Putative DNA-binding domain"/>
    <property type="match status" value="1"/>
</dbReference>
<dbReference type="Proteomes" id="UP000075320">
    <property type="component" value="Unassembled WGS sequence"/>
</dbReference>
<feature type="domain" description="HTH merR-type" evidence="6">
    <location>
        <begin position="1"/>
        <end position="73"/>
    </location>
</feature>
<sequence length="361" mass="41144">MAEWHTIGQFSKKADVSARTLRVYEEMGLIRSHSRGQNGYRYFEEGQLEVLERIKSFKGFGFTLKEIRALLIADIGMNSDKLVSFLNGRMASLNELETEIREQRQRIQNALSILKGKDQALKENEKLAIMKHFEESIPMITVRDFILFPGSYMAIFVGREFTKAAVKKSQADYNGKIVVLSQKAFEMNEKPAVGEFFDVGTVSKIIEAKDLPDGTMKLVVHAEERCHVVDVLENERISLARYSKLEPFSYIIPEESRSEILEQIQNHMIEGKKKIRLLADLHKVNNGYSFLMRAAEAISVSKHTKNSTYKKTFTPGLFTVDAYSDEDTSAINMDLLRTQEILAETDGSQSAQKLLELLRQN</sequence>
<dbReference type="RefSeq" id="WP_061833962.1">
    <property type="nucleotide sequence ID" value="NZ_LUKE01000001.1"/>
</dbReference>
<dbReference type="Pfam" id="PF13411">
    <property type="entry name" value="MerR_1"/>
    <property type="match status" value="1"/>
</dbReference>
<feature type="domain" description="Lon N-terminal" evidence="7">
    <location>
        <begin position="137"/>
        <end position="361"/>
    </location>
</feature>
<dbReference type="OrthoDB" id="5297952at2"/>
<evidence type="ECO:0000256" key="2">
    <source>
        <dbReference type="ARBA" id="ARBA00023015"/>
    </source>
</evidence>
<evidence type="ECO:0008006" key="10">
    <source>
        <dbReference type="Google" id="ProtNLM"/>
    </source>
</evidence>
<dbReference type="SUPFAM" id="SSF88697">
    <property type="entry name" value="PUA domain-like"/>
    <property type="match status" value="1"/>
</dbReference>
<proteinExistence type="predicted"/>
<evidence type="ECO:0000256" key="4">
    <source>
        <dbReference type="ARBA" id="ARBA00023163"/>
    </source>
</evidence>
<dbReference type="InterPro" id="IPR047057">
    <property type="entry name" value="MerR_fam"/>
</dbReference>
<keyword evidence="1" id="KW-0678">Repressor</keyword>
<dbReference type="InterPro" id="IPR003111">
    <property type="entry name" value="Lon_prtase_N"/>
</dbReference>
<organism evidence="8 9">
    <name type="scientific">Bdellovibrio bacteriovorus</name>
    <dbReference type="NCBI Taxonomy" id="959"/>
    <lineage>
        <taxon>Bacteria</taxon>
        <taxon>Pseudomonadati</taxon>
        <taxon>Bdellovibrionota</taxon>
        <taxon>Bdellovibrionia</taxon>
        <taxon>Bdellovibrionales</taxon>
        <taxon>Pseudobdellovibrionaceae</taxon>
        <taxon>Bdellovibrio</taxon>
    </lineage>
</organism>
<keyword evidence="9" id="KW-1185">Reference proteome</keyword>
<gene>
    <name evidence="8" type="ORF">AZI86_04915</name>
</gene>
<keyword evidence="3" id="KW-0238">DNA-binding</keyword>
<dbReference type="Gene3D" id="2.30.130.40">
    <property type="entry name" value="LON domain-like"/>
    <property type="match status" value="1"/>
</dbReference>